<sequence>MFKDHYEEALDLHKGEVLSVGDEKMMFHQHSTDYKFEKIWNEIESVEISSFLGSSSVKVSFRNNEFYKFKWFKDTQMLYRELENKRLLHRRARKRV</sequence>
<dbReference type="RefSeq" id="WP_253616814.1">
    <property type="nucleotide sequence ID" value="NZ_JAMZDE010000001.1"/>
</dbReference>
<dbReference type="EMBL" id="JAMZDE010000001">
    <property type="protein sequence ID" value="MCP1338038.1"/>
    <property type="molecule type" value="Genomic_DNA"/>
</dbReference>
<evidence type="ECO:0000313" key="2">
    <source>
        <dbReference type="Proteomes" id="UP001139474"/>
    </source>
</evidence>
<organism evidence="1 2">
    <name type="scientific">Idiomarina rhizosphaerae</name>
    <dbReference type="NCBI Taxonomy" id="2961572"/>
    <lineage>
        <taxon>Bacteria</taxon>
        <taxon>Pseudomonadati</taxon>
        <taxon>Pseudomonadota</taxon>
        <taxon>Gammaproteobacteria</taxon>
        <taxon>Alteromonadales</taxon>
        <taxon>Idiomarinaceae</taxon>
        <taxon>Idiomarina</taxon>
    </lineage>
</organism>
<comment type="caution">
    <text evidence="1">The sequence shown here is derived from an EMBL/GenBank/DDBJ whole genome shotgun (WGS) entry which is preliminary data.</text>
</comment>
<dbReference type="AlphaFoldDB" id="A0A9X2JQQ7"/>
<proteinExistence type="predicted"/>
<protein>
    <submittedName>
        <fullName evidence="1">Uncharacterized protein</fullName>
    </submittedName>
</protein>
<dbReference type="Proteomes" id="UP001139474">
    <property type="component" value="Unassembled WGS sequence"/>
</dbReference>
<evidence type="ECO:0000313" key="1">
    <source>
        <dbReference type="EMBL" id="MCP1338038.1"/>
    </source>
</evidence>
<name>A0A9X2JQQ7_9GAMM</name>
<accession>A0A9X2JQQ7</accession>
<keyword evidence="2" id="KW-1185">Reference proteome</keyword>
<reference evidence="1" key="1">
    <citation type="submission" date="2022-06" db="EMBL/GenBank/DDBJ databases">
        <title>Idiomarina rhizosphaerae M1R2S28.</title>
        <authorList>
            <person name="Sun J.-Q."/>
            <person name="Li L.-F."/>
        </authorList>
    </citation>
    <scope>NUCLEOTIDE SEQUENCE</scope>
    <source>
        <strain evidence="1">M1R2S28</strain>
    </source>
</reference>
<gene>
    <name evidence="1" type="ORF">NJR55_00400</name>
</gene>